<keyword evidence="2" id="KW-1185">Reference proteome</keyword>
<reference evidence="1 2" key="1">
    <citation type="submission" date="2016-07" db="EMBL/GenBank/DDBJ databases">
        <title>Characterization of three bacteriophages infecting bacteria isolated from shrimp culture pond water.</title>
        <authorList>
            <person name="Khoa H.V."/>
        </authorList>
    </citation>
    <scope>NUCLEOTIDE SEQUENCE [LARGE SCALE GENOMIC DNA]</scope>
</reference>
<evidence type="ECO:0000313" key="1">
    <source>
        <dbReference type="EMBL" id="BAV39251.1"/>
    </source>
</evidence>
<name>A0A1B4XWR0_9CAUD</name>
<dbReference type="Proteomes" id="UP000224877">
    <property type="component" value="Segment"/>
</dbReference>
<organism evidence="1 2">
    <name type="scientific">Tenacibaculum phage pT24</name>
    <dbReference type="NCBI Taxonomy" id="1880590"/>
    <lineage>
        <taxon>Viruses</taxon>
        <taxon>Duplodnaviria</taxon>
        <taxon>Heunggongvirae</taxon>
        <taxon>Uroviricota</taxon>
        <taxon>Caudoviricetes</taxon>
        <taxon>Kungbxnavirus</taxon>
        <taxon>Kungbxnavirus pT24</taxon>
    </lineage>
</organism>
<protein>
    <submittedName>
        <fullName evidence="1">Uncharacterized protein</fullName>
    </submittedName>
</protein>
<evidence type="ECO:0000313" key="2">
    <source>
        <dbReference type="Proteomes" id="UP000224877"/>
    </source>
</evidence>
<dbReference type="EMBL" id="LC168164">
    <property type="protein sequence ID" value="BAV39251.1"/>
    <property type="molecule type" value="Genomic_DNA"/>
</dbReference>
<gene>
    <name evidence="1" type="ORF">BPT24_126</name>
</gene>
<sequence>MKDLKRINKMRDIRDYIKESLEGSANFKKVDAVFESSVNECIGEIENSGLTKMIGEGMEDAFKDINQLKTLEPYLRRVFIVKLFKDVFERTGLDKTMRAMYEDCDIYNAHDAPRILLQHVFKGNSKAKNLLQPLFDAVEGMTNYTSMFTEESNKLYASLEKKTQKMILKTLGIKKSDESAFASEVRESIQEFAVMMMIDFSASTYIEMGEEFKGEEIKAKLMALAPHYNKFKAEFNVKSGFVYCQGTLKEFEKQQAMLREQLNNRAKRENK</sequence>
<accession>A0A1B4XWR0</accession>
<proteinExistence type="predicted"/>